<name>A0ABW2L901_9BACT</name>
<keyword evidence="2" id="KW-1185">Reference proteome</keyword>
<evidence type="ECO:0008006" key="3">
    <source>
        <dbReference type="Google" id="ProtNLM"/>
    </source>
</evidence>
<evidence type="ECO:0000313" key="1">
    <source>
        <dbReference type="EMBL" id="MFC7338153.1"/>
    </source>
</evidence>
<dbReference type="RefSeq" id="WP_379713145.1">
    <property type="nucleotide sequence ID" value="NZ_JBHTBS010000006.1"/>
</dbReference>
<accession>A0ABW2L901</accession>
<protein>
    <recommendedName>
        <fullName evidence="3">ABC-type transport auxiliary lipoprotein component domain-containing protein</fullName>
    </recommendedName>
</protein>
<evidence type="ECO:0000313" key="2">
    <source>
        <dbReference type="Proteomes" id="UP001596472"/>
    </source>
</evidence>
<proteinExistence type="predicted"/>
<comment type="caution">
    <text evidence="1">The sequence shown here is derived from an EMBL/GenBank/DDBJ whole genome shotgun (WGS) entry which is preliminary data.</text>
</comment>
<dbReference type="Proteomes" id="UP001596472">
    <property type="component" value="Unassembled WGS sequence"/>
</dbReference>
<dbReference type="EMBL" id="JBHTBS010000006">
    <property type="protein sequence ID" value="MFC7338153.1"/>
    <property type="molecule type" value="Genomic_DNA"/>
</dbReference>
<organism evidence="1 2">
    <name type="scientific">Haloferula chungangensis</name>
    <dbReference type="NCBI Taxonomy" id="1048331"/>
    <lineage>
        <taxon>Bacteria</taxon>
        <taxon>Pseudomonadati</taxon>
        <taxon>Verrucomicrobiota</taxon>
        <taxon>Verrucomicrobiia</taxon>
        <taxon>Verrucomicrobiales</taxon>
        <taxon>Verrucomicrobiaceae</taxon>
        <taxon>Haloferula</taxon>
    </lineage>
</organism>
<sequence length="220" mass="24023">MKVLLPIVALVTILATSCSNTVRLKPSDRSLVSPTRVKNEVGVPEAIEFADTEGADAEGVGATFELVGALLAAPIVEGLNLNEQSTHDPELGERADKGSLILRDEFIKSLRRNKVASVVDSGQKSEFTLTITELGLVPSMPAGEEMRFELEVQATLADTGGRILWESHYGSSPHNDQLPARNLEKYKADNDLLRKDFALTCRYVSDLIIADLKSQMQDEE</sequence>
<gene>
    <name evidence="1" type="ORF">ACFQY0_13245</name>
</gene>
<reference evidence="2" key="1">
    <citation type="journal article" date="2019" name="Int. J. Syst. Evol. Microbiol.">
        <title>The Global Catalogue of Microorganisms (GCM) 10K type strain sequencing project: providing services to taxonomists for standard genome sequencing and annotation.</title>
        <authorList>
            <consortium name="The Broad Institute Genomics Platform"/>
            <consortium name="The Broad Institute Genome Sequencing Center for Infectious Disease"/>
            <person name="Wu L."/>
            <person name="Ma J."/>
        </authorList>
    </citation>
    <scope>NUCLEOTIDE SEQUENCE [LARGE SCALE GENOMIC DNA]</scope>
    <source>
        <strain evidence="2">CGMCC 4.1467</strain>
    </source>
</reference>
<dbReference type="PROSITE" id="PS51257">
    <property type="entry name" value="PROKAR_LIPOPROTEIN"/>
    <property type="match status" value="1"/>
</dbReference>